<feature type="domain" description="Chromo" evidence="3">
    <location>
        <begin position="20"/>
        <end position="81"/>
    </location>
</feature>
<evidence type="ECO:0000313" key="4">
    <source>
        <dbReference type="EMBL" id="MBW0571087.1"/>
    </source>
</evidence>
<evidence type="ECO:0000259" key="3">
    <source>
        <dbReference type="PROSITE" id="PS50013"/>
    </source>
</evidence>
<dbReference type="OrthoDB" id="2273864at2759"/>
<proteinExistence type="predicted"/>
<dbReference type="AlphaFoldDB" id="A0A9Q3PSS3"/>
<dbReference type="Gene3D" id="2.40.50.40">
    <property type="match status" value="1"/>
</dbReference>
<organism evidence="4 5">
    <name type="scientific">Austropuccinia psidii MF-1</name>
    <dbReference type="NCBI Taxonomy" id="1389203"/>
    <lineage>
        <taxon>Eukaryota</taxon>
        <taxon>Fungi</taxon>
        <taxon>Dikarya</taxon>
        <taxon>Basidiomycota</taxon>
        <taxon>Pucciniomycotina</taxon>
        <taxon>Pucciniomycetes</taxon>
        <taxon>Pucciniales</taxon>
        <taxon>Sphaerophragmiaceae</taxon>
        <taxon>Austropuccinia</taxon>
    </lineage>
</organism>
<dbReference type="SUPFAM" id="SSF54160">
    <property type="entry name" value="Chromo domain-like"/>
    <property type="match status" value="1"/>
</dbReference>
<dbReference type="CDD" id="cd00024">
    <property type="entry name" value="CD_CSD"/>
    <property type="match status" value="1"/>
</dbReference>
<dbReference type="InterPro" id="IPR023780">
    <property type="entry name" value="Chromo_domain"/>
</dbReference>
<keyword evidence="2" id="KW-0539">Nucleus</keyword>
<accession>A0A9Q3PSS3</accession>
<dbReference type="InterPro" id="IPR000953">
    <property type="entry name" value="Chromo/chromo_shadow_dom"/>
</dbReference>
<keyword evidence="5" id="KW-1185">Reference proteome</keyword>
<dbReference type="GO" id="GO:0005634">
    <property type="term" value="C:nucleus"/>
    <property type="evidence" value="ECO:0007669"/>
    <property type="project" value="UniProtKB-SubCell"/>
</dbReference>
<dbReference type="InterPro" id="IPR016197">
    <property type="entry name" value="Chromo-like_dom_sf"/>
</dbReference>
<name>A0A9Q3PSS3_9BASI</name>
<sequence length="84" mass="9865">MSNWHQEPLPPIIIEEEEEWEVSQIMDAKLKREKPWYLVEWKGFSQDPESSTWEPAKNLKNCTELVEDFHSLNPNKPAPSSSRA</sequence>
<dbReference type="Pfam" id="PF00385">
    <property type="entry name" value="Chromo"/>
    <property type="match status" value="1"/>
</dbReference>
<comment type="subcellular location">
    <subcellularLocation>
        <location evidence="1">Nucleus</location>
    </subcellularLocation>
</comment>
<gene>
    <name evidence="4" type="ORF">O181_110802</name>
</gene>
<protein>
    <recommendedName>
        <fullName evidence="3">Chromo domain-containing protein</fullName>
    </recommendedName>
</protein>
<evidence type="ECO:0000313" key="5">
    <source>
        <dbReference type="Proteomes" id="UP000765509"/>
    </source>
</evidence>
<evidence type="ECO:0000256" key="2">
    <source>
        <dbReference type="ARBA" id="ARBA00023242"/>
    </source>
</evidence>
<dbReference type="SMART" id="SM00298">
    <property type="entry name" value="CHROMO"/>
    <property type="match status" value="1"/>
</dbReference>
<evidence type="ECO:0000256" key="1">
    <source>
        <dbReference type="ARBA" id="ARBA00004123"/>
    </source>
</evidence>
<reference evidence="4" key="1">
    <citation type="submission" date="2021-03" db="EMBL/GenBank/DDBJ databases">
        <title>Draft genome sequence of rust myrtle Austropuccinia psidii MF-1, a brazilian biotype.</title>
        <authorList>
            <person name="Quecine M.C."/>
            <person name="Pachon D.M.R."/>
            <person name="Bonatelli M.L."/>
            <person name="Correr F.H."/>
            <person name="Franceschini L.M."/>
            <person name="Leite T.F."/>
            <person name="Margarido G.R.A."/>
            <person name="Almeida C.A."/>
            <person name="Ferrarezi J.A."/>
            <person name="Labate C.A."/>
        </authorList>
    </citation>
    <scope>NUCLEOTIDE SEQUENCE</scope>
    <source>
        <strain evidence="4">MF-1</strain>
    </source>
</reference>
<dbReference type="PANTHER" id="PTHR22812">
    <property type="entry name" value="CHROMOBOX PROTEIN"/>
    <property type="match status" value="1"/>
</dbReference>
<dbReference type="PROSITE" id="PS50013">
    <property type="entry name" value="CHROMO_2"/>
    <property type="match status" value="1"/>
</dbReference>
<dbReference type="EMBL" id="AVOT02087496">
    <property type="protein sequence ID" value="MBW0571087.1"/>
    <property type="molecule type" value="Genomic_DNA"/>
</dbReference>
<dbReference type="InterPro" id="IPR051219">
    <property type="entry name" value="Heterochromatin_chromo-domain"/>
</dbReference>
<dbReference type="GO" id="GO:0006338">
    <property type="term" value="P:chromatin remodeling"/>
    <property type="evidence" value="ECO:0007669"/>
    <property type="project" value="UniProtKB-ARBA"/>
</dbReference>
<dbReference type="Proteomes" id="UP000765509">
    <property type="component" value="Unassembled WGS sequence"/>
</dbReference>
<comment type="caution">
    <text evidence="4">The sequence shown here is derived from an EMBL/GenBank/DDBJ whole genome shotgun (WGS) entry which is preliminary data.</text>
</comment>